<feature type="binding site" evidence="2">
    <location>
        <position position="397"/>
    </location>
    <ligand>
        <name>Mn(2+)</name>
        <dbReference type="ChEBI" id="CHEBI:29035"/>
        <label>1</label>
    </ligand>
</feature>
<dbReference type="Gene3D" id="3.40.630.10">
    <property type="entry name" value="Zn peptidases"/>
    <property type="match status" value="1"/>
</dbReference>
<keyword evidence="8" id="KW-1185">Reference proteome</keyword>
<dbReference type="Pfam" id="PF01546">
    <property type="entry name" value="Peptidase_M20"/>
    <property type="match status" value="1"/>
</dbReference>
<evidence type="ECO:0000259" key="4">
    <source>
        <dbReference type="Pfam" id="PF07687"/>
    </source>
</evidence>
<dbReference type="GO" id="GO:0050118">
    <property type="term" value="F:N-acetyldiaminopimelate deacetylase activity"/>
    <property type="evidence" value="ECO:0007669"/>
    <property type="project" value="UniProtKB-ARBA"/>
</dbReference>
<evidence type="ECO:0000313" key="5">
    <source>
        <dbReference type="EMBL" id="RIV68621.1"/>
    </source>
</evidence>
<evidence type="ECO:0000256" key="1">
    <source>
        <dbReference type="ARBA" id="ARBA00022801"/>
    </source>
</evidence>
<keyword evidence="1 5" id="KW-0378">Hydrolase</keyword>
<feature type="chain" id="PRO_5019201620" evidence="3">
    <location>
        <begin position="19"/>
        <end position="427"/>
    </location>
</feature>
<gene>
    <name evidence="5" type="ORF">D2U88_15615</name>
    <name evidence="6" type="ORF">FQ019_15440</name>
</gene>
<dbReference type="InterPro" id="IPR002933">
    <property type="entry name" value="Peptidase_M20"/>
</dbReference>
<feature type="binding site" evidence="2">
    <location>
        <position position="130"/>
    </location>
    <ligand>
        <name>Mn(2+)</name>
        <dbReference type="ChEBI" id="CHEBI:29035"/>
        <label>2</label>
    </ligand>
</feature>
<feature type="binding site" evidence="2">
    <location>
        <position position="164"/>
    </location>
    <ligand>
        <name>Mn(2+)</name>
        <dbReference type="ChEBI" id="CHEBI:29035"/>
        <label>2</label>
    </ligand>
</feature>
<reference evidence="5 7" key="1">
    <citation type="submission" date="2018-08" db="EMBL/GenBank/DDBJ databases">
        <title>Proposal of Muricauda 72 sp.nov. and Muricauda NH166 sp.nov., isolated from seawater.</title>
        <authorList>
            <person name="Cheng H."/>
            <person name="Wu Y.-H."/>
            <person name="Guo L.-L."/>
            <person name="Xu X.-W."/>
        </authorList>
    </citation>
    <scope>NUCLEOTIDE SEQUENCE [LARGE SCALE GENOMIC DNA]</scope>
    <source>
        <strain evidence="5 7">NH166</strain>
    </source>
</reference>
<keyword evidence="2" id="KW-0464">Manganese</keyword>
<comment type="caution">
    <text evidence="5">The sequence shown here is derived from an EMBL/GenBank/DDBJ whole genome shotgun (WGS) entry which is preliminary data.</text>
</comment>
<dbReference type="Gene3D" id="3.30.70.360">
    <property type="match status" value="1"/>
</dbReference>
<name>A0A418N3Z6_9FLAO</name>
<dbReference type="NCBIfam" id="TIGR01891">
    <property type="entry name" value="amidohydrolases"/>
    <property type="match status" value="1"/>
</dbReference>
<dbReference type="InterPro" id="IPR017439">
    <property type="entry name" value="Amidohydrolase"/>
</dbReference>
<dbReference type="PANTHER" id="PTHR11014">
    <property type="entry name" value="PEPTIDASE M20 FAMILY MEMBER"/>
    <property type="match status" value="1"/>
</dbReference>
<dbReference type="Proteomes" id="UP000321528">
    <property type="component" value="Unassembled WGS sequence"/>
</dbReference>
<keyword evidence="2" id="KW-0479">Metal-binding</keyword>
<evidence type="ECO:0000313" key="7">
    <source>
        <dbReference type="Proteomes" id="UP000284189"/>
    </source>
</evidence>
<accession>A0A418N3Z6</accession>
<feature type="binding site" evidence="2">
    <location>
        <position position="195"/>
    </location>
    <ligand>
        <name>Mn(2+)</name>
        <dbReference type="ChEBI" id="CHEBI:29035"/>
        <label>2</label>
    </ligand>
</feature>
<feature type="domain" description="Peptidase M20 dimerisation" evidence="4">
    <location>
        <begin position="218"/>
        <end position="317"/>
    </location>
</feature>
<dbReference type="EMBL" id="QXFJ01000030">
    <property type="protein sequence ID" value="RIV68621.1"/>
    <property type="molecule type" value="Genomic_DNA"/>
</dbReference>
<dbReference type="SUPFAM" id="SSF55031">
    <property type="entry name" value="Bacterial exopeptidase dimerisation domain"/>
    <property type="match status" value="1"/>
</dbReference>
<evidence type="ECO:0000256" key="2">
    <source>
        <dbReference type="PIRSR" id="PIRSR005962-1"/>
    </source>
</evidence>
<organism evidence="5 7">
    <name type="scientific">Flagellimonas aequoris</name>
    <dbReference type="NCBI Taxonomy" id="2306997"/>
    <lineage>
        <taxon>Bacteria</taxon>
        <taxon>Pseudomonadati</taxon>
        <taxon>Bacteroidota</taxon>
        <taxon>Flavobacteriia</taxon>
        <taxon>Flavobacteriales</taxon>
        <taxon>Flavobacteriaceae</taxon>
        <taxon>Flagellimonas</taxon>
    </lineage>
</organism>
<dbReference type="FunFam" id="3.30.70.360:FF:000001">
    <property type="entry name" value="N-acetyldiaminopimelate deacetylase"/>
    <property type="match status" value="1"/>
</dbReference>
<evidence type="ECO:0000313" key="8">
    <source>
        <dbReference type="Proteomes" id="UP000321528"/>
    </source>
</evidence>
<dbReference type="InterPro" id="IPR011650">
    <property type="entry name" value="Peptidase_M20_dimer"/>
</dbReference>
<keyword evidence="3" id="KW-0732">Signal</keyword>
<feature type="binding site" evidence="2">
    <location>
        <position position="128"/>
    </location>
    <ligand>
        <name>Mn(2+)</name>
        <dbReference type="ChEBI" id="CHEBI:29035"/>
        <label>2</label>
    </ligand>
</feature>
<protein>
    <submittedName>
        <fullName evidence="5">Amidohydrolase</fullName>
    </submittedName>
</protein>
<dbReference type="SUPFAM" id="SSF53187">
    <property type="entry name" value="Zn-dependent exopeptidases"/>
    <property type="match status" value="1"/>
</dbReference>
<proteinExistence type="predicted"/>
<dbReference type="AlphaFoldDB" id="A0A418N3Z6"/>
<dbReference type="OrthoDB" id="9776731at2"/>
<dbReference type="GO" id="GO:0046872">
    <property type="term" value="F:metal ion binding"/>
    <property type="evidence" value="ECO:0007669"/>
    <property type="project" value="UniProtKB-KW"/>
</dbReference>
<evidence type="ECO:0000313" key="6">
    <source>
        <dbReference type="EMBL" id="TXK00731.1"/>
    </source>
</evidence>
<dbReference type="RefSeq" id="WP_119641460.1">
    <property type="nucleotide sequence ID" value="NZ_QXFJ01000030.1"/>
</dbReference>
<comment type="cofactor">
    <cofactor evidence="2">
        <name>Mn(2+)</name>
        <dbReference type="ChEBI" id="CHEBI:29035"/>
    </cofactor>
    <text evidence="2">The Mn(2+) ion enhances activity.</text>
</comment>
<dbReference type="InterPro" id="IPR036264">
    <property type="entry name" value="Bact_exopeptidase_dim_dom"/>
</dbReference>
<dbReference type="EMBL" id="VNWL01000029">
    <property type="protein sequence ID" value="TXK00731.1"/>
    <property type="molecule type" value="Genomic_DNA"/>
</dbReference>
<reference evidence="6 8" key="2">
    <citation type="submission" date="2019-07" db="EMBL/GenBank/DDBJ databases">
        <title>Draft genome of two Muricauda strains isolated from deep sea.</title>
        <authorList>
            <person name="Sun C."/>
        </authorList>
    </citation>
    <scope>NUCLEOTIDE SEQUENCE [LARGE SCALE GENOMIC DNA]</scope>
    <source>
        <strain evidence="6 8">NH166</strain>
    </source>
</reference>
<dbReference type="Proteomes" id="UP000284189">
    <property type="component" value="Unassembled WGS sequence"/>
</dbReference>
<evidence type="ECO:0000256" key="3">
    <source>
        <dbReference type="SAM" id="SignalP"/>
    </source>
</evidence>
<dbReference type="PIRSF" id="PIRSF005962">
    <property type="entry name" value="Pept_M20D_amidohydro"/>
    <property type="match status" value="1"/>
</dbReference>
<sequence>MKYVLTLALFSASLSIYAQHGLEKDIAAVESKVIEWRRDIHEHPELSNREFKTAEKIAEHLKSLGIEVQTGVAHTGVVGLLKGKKPGKVVALRADIDALPVTERNDLPFKSNVTSEYLGQEVGVMHACGHDTHIAILMGVAEVLAKNTDKIRGTVKFIFQPAEEGAPPGEEGGAELMVKEGVLDNPKVDAIYGLHIGSYLPVGQIAYKPGGALAAAQRFVVTIKGKQTHGSAPWGGIDPIYVASKIVDGYQSIISRELELTKEAAVITVGKISGGVRNNIIPESAELIGTIRTLDYDMQKQVNDRMKEMAADIAKAYRAEATVEIAKGVPITYNDVDLTEKSLPSLQQVAGAENVHLIKAITGAEDFSFYQEKIPGFFFILGGKDPKSGPDEYFPHHTPDFKIDDSGLLLGVKAMTEIALDYLDRSK</sequence>
<dbReference type="PANTHER" id="PTHR11014:SF63">
    <property type="entry name" value="METALLOPEPTIDASE, PUTATIVE (AFU_ORTHOLOGUE AFUA_6G09600)-RELATED"/>
    <property type="match status" value="1"/>
</dbReference>
<feature type="signal peptide" evidence="3">
    <location>
        <begin position="1"/>
        <end position="18"/>
    </location>
</feature>
<dbReference type="Pfam" id="PF07687">
    <property type="entry name" value="M20_dimer"/>
    <property type="match status" value="1"/>
</dbReference>
<dbReference type="GO" id="GO:0019877">
    <property type="term" value="P:diaminopimelate biosynthetic process"/>
    <property type="evidence" value="ECO:0007669"/>
    <property type="project" value="UniProtKB-ARBA"/>
</dbReference>